<organism evidence="3 4">
    <name type="scientific">Variovorax boronicumulans</name>
    <dbReference type="NCBI Taxonomy" id="436515"/>
    <lineage>
        <taxon>Bacteria</taxon>
        <taxon>Pseudomonadati</taxon>
        <taxon>Pseudomonadota</taxon>
        <taxon>Betaproteobacteria</taxon>
        <taxon>Burkholderiales</taxon>
        <taxon>Comamonadaceae</taxon>
        <taxon>Variovorax</taxon>
    </lineage>
</organism>
<evidence type="ECO:0000256" key="1">
    <source>
        <dbReference type="SAM" id="MobiDB-lite"/>
    </source>
</evidence>
<comment type="caution">
    <text evidence="3">The sequence shown here is derived from an EMBL/GenBank/DDBJ whole genome shotgun (WGS) entry which is preliminary data.</text>
</comment>
<protein>
    <submittedName>
        <fullName evidence="3">Diguanylate cyclase (GGDEF)-like protein</fullName>
    </submittedName>
</protein>
<name>A0AAW8CUX8_9BURK</name>
<reference evidence="3" key="1">
    <citation type="submission" date="2023-07" db="EMBL/GenBank/DDBJ databases">
        <title>Sorghum-associated microbial communities from plants grown in Nebraska, USA.</title>
        <authorList>
            <person name="Schachtman D."/>
        </authorList>
    </citation>
    <scope>NUCLEOTIDE SEQUENCE</scope>
    <source>
        <strain evidence="3">DS3754</strain>
    </source>
</reference>
<dbReference type="SUPFAM" id="SSF55781">
    <property type="entry name" value="GAF domain-like"/>
    <property type="match status" value="1"/>
</dbReference>
<dbReference type="InterPro" id="IPR003018">
    <property type="entry name" value="GAF"/>
</dbReference>
<dbReference type="Gene3D" id="3.30.70.270">
    <property type="match status" value="1"/>
</dbReference>
<dbReference type="SMART" id="SM00065">
    <property type="entry name" value="GAF"/>
    <property type="match status" value="1"/>
</dbReference>
<evidence type="ECO:0000259" key="2">
    <source>
        <dbReference type="PROSITE" id="PS50887"/>
    </source>
</evidence>
<dbReference type="InterPro" id="IPR043128">
    <property type="entry name" value="Rev_trsase/Diguanyl_cyclase"/>
</dbReference>
<dbReference type="RefSeq" id="WP_307683803.1">
    <property type="nucleotide sequence ID" value="NZ_JAUSRD010000001.1"/>
</dbReference>
<dbReference type="InterPro" id="IPR029016">
    <property type="entry name" value="GAF-like_dom_sf"/>
</dbReference>
<accession>A0AAW8CUX8</accession>
<dbReference type="PANTHER" id="PTHR43102:SF2">
    <property type="entry name" value="GAF DOMAIN-CONTAINING PROTEIN"/>
    <property type="match status" value="1"/>
</dbReference>
<dbReference type="CDD" id="cd01949">
    <property type="entry name" value="GGDEF"/>
    <property type="match status" value="1"/>
</dbReference>
<dbReference type="NCBIfam" id="TIGR00254">
    <property type="entry name" value="GGDEF"/>
    <property type="match status" value="1"/>
</dbReference>
<dbReference type="AlphaFoldDB" id="A0AAW8CUX8"/>
<feature type="region of interest" description="Disordered" evidence="1">
    <location>
        <begin position="53"/>
        <end position="83"/>
    </location>
</feature>
<dbReference type="GO" id="GO:0003824">
    <property type="term" value="F:catalytic activity"/>
    <property type="evidence" value="ECO:0007669"/>
    <property type="project" value="UniProtKB-ARBA"/>
</dbReference>
<dbReference type="Gene3D" id="3.30.450.40">
    <property type="match status" value="1"/>
</dbReference>
<dbReference type="Pfam" id="PF01590">
    <property type="entry name" value="GAF"/>
    <property type="match status" value="1"/>
</dbReference>
<sequence>MSGALGSKKYGLLCSEGHLLLLAAPPGCGEIPGVGRLLSKLVRCTSTQGRTLLRGTSKKESTLNQSAPPAPDEDTAPDAPTVSVGAGAAKPFNEEQRLAALHRYQVLDTTAEQAYDDVTTLASAVCKTPIALISLIDQDRQWFKSRVGLGVSETPRELAFCAHAILQPDEVFEVRDAQLDPRFAGSPLVTGEPGIRFYAGAPLVTADGLPIGTVCVIDREPRALAASERKALQSLARQVVAQLELRHAMAGLELESMTDPLTSLWNRRSLDRRLHAAWNLHVREAAPLSLLMIDLDHFKRINDAHGHPTGDRVLVQAAAIIRDQIGHDGLAARFGGEEFCVVLPGMDAGTAQQRAEQLRRALEDASWPDVKVTASVGVATAAADEDGSPNVMLTRADRALYVAKRDGRNRVRHFEGWS</sequence>
<proteinExistence type="predicted"/>
<dbReference type="PANTHER" id="PTHR43102">
    <property type="entry name" value="SLR1143 PROTEIN"/>
    <property type="match status" value="1"/>
</dbReference>
<dbReference type="SMART" id="SM00267">
    <property type="entry name" value="GGDEF"/>
    <property type="match status" value="1"/>
</dbReference>
<dbReference type="SUPFAM" id="SSF55073">
    <property type="entry name" value="Nucleotide cyclase"/>
    <property type="match status" value="1"/>
</dbReference>
<dbReference type="Pfam" id="PF00990">
    <property type="entry name" value="GGDEF"/>
    <property type="match status" value="1"/>
</dbReference>
<dbReference type="InterPro" id="IPR000160">
    <property type="entry name" value="GGDEF_dom"/>
</dbReference>
<dbReference type="PROSITE" id="PS50887">
    <property type="entry name" value="GGDEF"/>
    <property type="match status" value="1"/>
</dbReference>
<gene>
    <name evidence="3" type="ORF">J2W31_000654</name>
</gene>
<feature type="domain" description="GGDEF" evidence="2">
    <location>
        <begin position="286"/>
        <end position="416"/>
    </location>
</feature>
<dbReference type="InterPro" id="IPR029787">
    <property type="entry name" value="Nucleotide_cyclase"/>
</dbReference>
<dbReference type="FunFam" id="3.30.70.270:FF:000001">
    <property type="entry name" value="Diguanylate cyclase domain protein"/>
    <property type="match status" value="1"/>
</dbReference>
<evidence type="ECO:0000313" key="4">
    <source>
        <dbReference type="Proteomes" id="UP001242045"/>
    </source>
</evidence>
<dbReference type="Proteomes" id="UP001242045">
    <property type="component" value="Unassembled WGS sequence"/>
</dbReference>
<evidence type="ECO:0000313" key="3">
    <source>
        <dbReference type="EMBL" id="MDP9891558.1"/>
    </source>
</evidence>
<dbReference type="EMBL" id="JAUSRD010000001">
    <property type="protein sequence ID" value="MDP9891558.1"/>
    <property type="molecule type" value="Genomic_DNA"/>
</dbReference>